<dbReference type="RefSeq" id="WP_202008145.1">
    <property type="nucleotide sequence ID" value="NZ_JAERRB010000002.1"/>
</dbReference>
<dbReference type="Proteomes" id="UP000613030">
    <property type="component" value="Unassembled WGS sequence"/>
</dbReference>
<dbReference type="PROSITE" id="PS01124">
    <property type="entry name" value="HTH_ARAC_FAMILY_2"/>
    <property type="match status" value="1"/>
</dbReference>
<protein>
    <submittedName>
        <fullName evidence="5">Helix-turn-helix transcriptional regulator</fullName>
    </submittedName>
</protein>
<comment type="caution">
    <text evidence="5">The sequence shown here is derived from an EMBL/GenBank/DDBJ whole genome shotgun (WGS) entry which is preliminary data.</text>
</comment>
<sequence>MEFKHFAPSDILKPYVECFYEFRSDRDVVFDDTVFPSGNMEIIFNLGGGTWESASADHYVKTPTIELWGQITKPLPIRSKGKHCMLGVKFLPHAASYFLNVEISELNNSITDVGDVLGNPIRVLHDQLFSTDEVTKRISLLENFLVKRLVAVDHKALRIEKVAHLLTSMKKLASDGNLNDVASQHGITTRYLQKLVFQHTGLSPKALAKINRFKHSLRLIARNDQPLTSVAYDCGYFDQSHFIREFKSFTSITPSAYLENRFPVNQAIFS</sequence>
<evidence type="ECO:0000259" key="4">
    <source>
        <dbReference type="PROSITE" id="PS01124"/>
    </source>
</evidence>
<evidence type="ECO:0000256" key="3">
    <source>
        <dbReference type="ARBA" id="ARBA00023163"/>
    </source>
</evidence>
<feature type="domain" description="HTH araC/xylS-type" evidence="4">
    <location>
        <begin position="160"/>
        <end position="260"/>
    </location>
</feature>
<reference evidence="5 6" key="1">
    <citation type="submission" date="2021-01" db="EMBL/GenBank/DDBJ databases">
        <title>Chryseolinea sp. Jin1 Genome sequencing and assembly.</title>
        <authorList>
            <person name="Kim I."/>
        </authorList>
    </citation>
    <scope>NUCLEOTIDE SEQUENCE [LARGE SCALE GENOMIC DNA]</scope>
    <source>
        <strain evidence="5 6">Jin1</strain>
    </source>
</reference>
<proteinExistence type="predicted"/>
<dbReference type="PANTHER" id="PTHR43280">
    <property type="entry name" value="ARAC-FAMILY TRANSCRIPTIONAL REGULATOR"/>
    <property type="match status" value="1"/>
</dbReference>
<organism evidence="5 6">
    <name type="scientific">Chryseolinea lacunae</name>
    <dbReference type="NCBI Taxonomy" id="2801331"/>
    <lineage>
        <taxon>Bacteria</taxon>
        <taxon>Pseudomonadati</taxon>
        <taxon>Bacteroidota</taxon>
        <taxon>Cytophagia</taxon>
        <taxon>Cytophagales</taxon>
        <taxon>Fulvivirgaceae</taxon>
        <taxon>Chryseolinea</taxon>
    </lineage>
</organism>
<keyword evidence="1" id="KW-0805">Transcription regulation</keyword>
<name>A0ABS1KMR0_9BACT</name>
<dbReference type="InterPro" id="IPR018060">
    <property type="entry name" value="HTH_AraC"/>
</dbReference>
<dbReference type="SMART" id="SM00342">
    <property type="entry name" value="HTH_ARAC"/>
    <property type="match status" value="1"/>
</dbReference>
<gene>
    <name evidence="5" type="ORF">JI741_06010</name>
</gene>
<evidence type="ECO:0000313" key="5">
    <source>
        <dbReference type="EMBL" id="MBL0740763.1"/>
    </source>
</evidence>
<dbReference type="SUPFAM" id="SSF46689">
    <property type="entry name" value="Homeodomain-like"/>
    <property type="match status" value="1"/>
</dbReference>
<keyword evidence="6" id="KW-1185">Reference proteome</keyword>
<dbReference type="Gene3D" id="1.10.10.60">
    <property type="entry name" value="Homeodomain-like"/>
    <property type="match status" value="1"/>
</dbReference>
<dbReference type="PANTHER" id="PTHR43280:SF2">
    <property type="entry name" value="HTH-TYPE TRANSCRIPTIONAL REGULATOR EXSA"/>
    <property type="match status" value="1"/>
</dbReference>
<evidence type="ECO:0000313" key="6">
    <source>
        <dbReference type="Proteomes" id="UP000613030"/>
    </source>
</evidence>
<keyword evidence="2" id="KW-0238">DNA-binding</keyword>
<keyword evidence="3" id="KW-0804">Transcription</keyword>
<evidence type="ECO:0000256" key="1">
    <source>
        <dbReference type="ARBA" id="ARBA00023015"/>
    </source>
</evidence>
<accession>A0ABS1KMR0</accession>
<dbReference type="InterPro" id="IPR009057">
    <property type="entry name" value="Homeodomain-like_sf"/>
</dbReference>
<dbReference type="EMBL" id="JAERRB010000002">
    <property type="protein sequence ID" value="MBL0740763.1"/>
    <property type="molecule type" value="Genomic_DNA"/>
</dbReference>
<dbReference type="Pfam" id="PF12833">
    <property type="entry name" value="HTH_18"/>
    <property type="match status" value="1"/>
</dbReference>
<dbReference type="Pfam" id="PF20240">
    <property type="entry name" value="DUF6597"/>
    <property type="match status" value="1"/>
</dbReference>
<evidence type="ECO:0000256" key="2">
    <source>
        <dbReference type="ARBA" id="ARBA00023125"/>
    </source>
</evidence>
<dbReference type="InterPro" id="IPR046532">
    <property type="entry name" value="DUF6597"/>
</dbReference>